<feature type="active site" evidence="4 5">
    <location>
        <position position="254"/>
    </location>
</feature>
<reference evidence="9 10" key="1">
    <citation type="submission" date="2016-09" db="EMBL/GenBank/DDBJ databases">
        <title>Pseudonocardia autotrophica DSM535, a candidate organism with high potential of specific P450 cytochromes.</title>
        <authorList>
            <person name="Grumaz C."/>
            <person name="Vainshtein Y."/>
            <person name="Kirstahler P."/>
            <person name="Sohn K."/>
        </authorList>
    </citation>
    <scope>NUCLEOTIDE SEQUENCE [LARGE SCALE GENOMIC DNA]</scope>
    <source>
        <strain evidence="9 10">DSM 535</strain>
    </source>
</reference>
<evidence type="ECO:0000256" key="2">
    <source>
        <dbReference type="ARBA" id="ARBA00023002"/>
    </source>
</evidence>
<feature type="active site" evidence="4">
    <location>
        <position position="288"/>
    </location>
</feature>
<dbReference type="InterPro" id="IPR016162">
    <property type="entry name" value="Ald_DH_N"/>
</dbReference>
<evidence type="ECO:0000256" key="6">
    <source>
        <dbReference type="RuleBase" id="RU003345"/>
    </source>
</evidence>
<proteinExistence type="inferred from homology"/>
<dbReference type="STRING" id="2074.BG845_00452"/>
<dbReference type="EMBL" id="MIGB01000002">
    <property type="protein sequence ID" value="OSY43509.1"/>
    <property type="molecule type" value="Genomic_DNA"/>
</dbReference>
<dbReference type="CDD" id="cd07099">
    <property type="entry name" value="ALDH_DDALDH"/>
    <property type="match status" value="1"/>
</dbReference>
<dbReference type="PIRSF" id="PIRSF036492">
    <property type="entry name" value="ALDH"/>
    <property type="match status" value="1"/>
</dbReference>
<dbReference type="InterPro" id="IPR029510">
    <property type="entry name" value="Ald_DH_CS_GLU"/>
</dbReference>
<dbReference type="InterPro" id="IPR015590">
    <property type="entry name" value="Aldehyde_DH_dom"/>
</dbReference>
<dbReference type="OrthoDB" id="6882680at2"/>
<feature type="compositionally biased region" description="Low complexity" evidence="7">
    <location>
        <begin position="1"/>
        <end position="17"/>
    </location>
</feature>
<evidence type="ECO:0000256" key="4">
    <source>
        <dbReference type="PIRSR" id="PIRSR036492-1"/>
    </source>
</evidence>
<dbReference type="SUPFAM" id="SSF53720">
    <property type="entry name" value="ALDH-like"/>
    <property type="match status" value="1"/>
</dbReference>
<comment type="similarity">
    <text evidence="1 3 6">Belongs to the aldehyde dehydrogenase family.</text>
</comment>
<evidence type="ECO:0000313" key="9">
    <source>
        <dbReference type="EMBL" id="OSY43509.1"/>
    </source>
</evidence>
<feature type="region of interest" description="Disordered" evidence="7">
    <location>
        <begin position="1"/>
        <end position="21"/>
    </location>
</feature>
<dbReference type="GO" id="GO:0016620">
    <property type="term" value="F:oxidoreductase activity, acting on the aldehyde or oxo group of donors, NAD or NADP as acceptor"/>
    <property type="evidence" value="ECO:0007669"/>
    <property type="project" value="InterPro"/>
</dbReference>
<evidence type="ECO:0000256" key="3">
    <source>
        <dbReference type="PIRNR" id="PIRNR036492"/>
    </source>
</evidence>
<comment type="caution">
    <text evidence="9">The sequence shown here is derived from an EMBL/GenBank/DDBJ whole genome shotgun (WGS) entry which is preliminary data.</text>
</comment>
<feature type="domain" description="Aldehyde dehydrogenase" evidence="8">
    <location>
        <begin position="20"/>
        <end position="476"/>
    </location>
</feature>
<dbReference type="Gene3D" id="3.40.309.10">
    <property type="entry name" value="Aldehyde Dehydrogenase, Chain A, domain 2"/>
    <property type="match status" value="1"/>
</dbReference>
<evidence type="ECO:0000256" key="5">
    <source>
        <dbReference type="PROSITE-ProRule" id="PRU10007"/>
    </source>
</evidence>
<dbReference type="PANTHER" id="PTHR11699">
    <property type="entry name" value="ALDEHYDE DEHYDROGENASE-RELATED"/>
    <property type="match status" value="1"/>
</dbReference>
<evidence type="ECO:0000256" key="1">
    <source>
        <dbReference type="ARBA" id="ARBA00009986"/>
    </source>
</evidence>
<evidence type="ECO:0000259" key="8">
    <source>
        <dbReference type="Pfam" id="PF00171"/>
    </source>
</evidence>
<evidence type="ECO:0000313" key="10">
    <source>
        <dbReference type="Proteomes" id="UP000194360"/>
    </source>
</evidence>
<gene>
    <name evidence="9" type="primary">gabD_1</name>
    <name evidence="9" type="ORF">BG845_00452</name>
</gene>
<accession>A0A1Y2N8L3</accession>
<dbReference type="GO" id="GO:0006081">
    <property type="term" value="P:aldehyde metabolic process"/>
    <property type="evidence" value="ECO:0007669"/>
    <property type="project" value="InterPro"/>
</dbReference>
<dbReference type="InterPro" id="IPR016161">
    <property type="entry name" value="Ald_DH/histidinol_DH"/>
</dbReference>
<dbReference type="AlphaFoldDB" id="A0A1Y2N8L3"/>
<keyword evidence="10" id="KW-1185">Reference proteome</keyword>
<protein>
    <recommendedName>
        <fullName evidence="3">Aldehyde dehydrogenase</fullName>
    </recommendedName>
</protein>
<dbReference type="Pfam" id="PF00171">
    <property type="entry name" value="Aldedh"/>
    <property type="match status" value="1"/>
</dbReference>
<dbReference type="PROSITE" id="PS00687">
    <property type="entry name" value="ALDEHYDE_DEHYDR_GLU"/>
    <property type="match status" value="1"/>
</dbReference>
<evidence type="ECO:0000256" key="7">
    <source>
        <dbReference type="SAM" id="MobiDB-lite"/>
    </source>
</evidence>
<organism evidence="9 10">
    <name type="scientific">Pseudonocardia autotrophica</name>
    <name type="common">Amycolata autotrophica</name>
    <name type="synonym">Nocardia autotrophica</name>
    <dbReference type="NCBI Taxonomy" id="2074"/>
    <lineage>
        <taxon>Bacteria</taxon>
        <taxon>Bacillati</taxon>
        <taxon>Actinomycetota</taxon>
        <taxon>Actinomycetes</taxon>
        <taxon>Pseudonocardiales</taxon>
        <taxon>Pseudonocardiaceae</taxon>
        <taxon>Pseudonocardia</taxon>
    </lineage>
</organism>
<sequence>MSATAADSAVTASTDPAGGADFASLSPRTGAELARYAVHDGDHVRATVRAAGEAAAWWDGLGFAGRRTRLAAWRKVLARQLDRVARVVADETGKPFDDARLEVVLTIDHLDWASGNAAKVLGRKSVSPGLLMANQAASVAYRPLGVVGVIGPWNYPIFTPMGSIAYALAAGNTVVFKPSELTPGVAHELARTLAEAVPEVGRYPLLSVVTGFGATGAELCRAPGVGKIAFTGSAATGRRVMAACAENLVPVLMECGGKDPLIVDADADLDAAADAAVWGGMSNAGQTCVGVERVYVVETVAGRFLEKVRAAASKLQVGSASNEGDLGPMTMPSQTAIVRRHVTEALSAGGRAIVGGADSVHDDGTISPVVIADVPEDSVAVTEETFGPLVVVNRVPDVDEAVRRANATGYGLGATVFSAKRGDEIAARLRCGMVSINGVISFAGIPSLPFGGVGESGFGRIHGADGLREFTRAQSVARQRFALPVAVTSFRRTAKTMQALVGVVRARHGR</sequence>
<keyword evidence="2 3" id="KW-0560">Oxidoreductase</keyword>
<name>A0A1Y2N8L3_PSEAH</name>
<dbReference type="InterPro" id="IPR016163">
    <property type="entry name" value="Ald_DH_C"/>
</dbReference>
<dbReference type="InterPro" id="IPR012394">
    <property type="entry name" value="Aldehyde_DH_NAD(P)"/>
</dbReference>
<dbReference type="Gene3D" id="3.40.605.10">
    <property type="entry name" value="Aldehyde Dehydrogenase, Chain A, domain 1"/>
    <property type="match status" value="1"/>
</dbReference>
<dbReference type="Proteomes" id="UP000194360">
    <property type="component" value="Unassembled WGS sequence"/>
</dbReference>